<name>A0A1R3JZ66_COCAP</name>
<gene>
    <name evidence="2" type="ORF">CCACVL1_03466</name>
</gene>
<dbReference type="OMA" id="RIMSEVH"/>
<dbReference type="Proteomes" id="UP000188268">
    <property type="component" value="Unassembled WGS sequence"/>
</dbReference>
<dbReference type="PANTHER" id="PTHR48475">
    <property type="entry name" value="RIBONUCLEASE H"/>
    <property type="match status" value="1"/>
</dbReference>
<feature type="domain" description="Integrase zinc-binding" evidence="1">
    <location>
        <begin position="98"/>
        <end position="155"/>
    </location>
</feature>
<keyword evidence="3" id="KW-1185">Reference proteome</keyword>
<evidence type="ECO:0000313" key="3">
    <source>
        <dbReference type="Proteomes" id="UP000188268"/>
    </source>
</evidence>
<organism evidence="2 3">
    <name type="scientific">Corchorus capsularis</name>
    <name type="common">Jute</name>
    <dbReference type="NCBI Taxonomy" id="210143"/>
    <lineage>
        <taxon>Eukaryota</taxon>
        <taxon>Viridiplantae</taxon>
        <taxon>Streptophyta</taxon>
        <taxon>Embryophyta</taxon>
        <taxon>Tracheophyta</taxon>
        <taxon>Spermatophyta</taxon>
        <taxon>Magnoliopsida</taxon>
        <taxon>eudicotyledons</taxon>
        <taxon>Gunneridae</taxon>
        <taxon>Pentapetalae</taxon>
        <taxon>rosids</taxon>
        <taxon>malvids</taxon>
        <taxon>Malvales</taxon>
        <taxon>Malvaceae</taxon>
        <taxon>Grewioideae</taxon>
        <taxon>Apeibeae</taxon>
        <taxon>Corchorus</taxon>
    </lineage>
</organism>
<dbReference type="Gene3D" id="1.10.340.70">
    <property type="match status" value="1"/>
</dbReference>
<comment type="caution">
    <text evidence="2">The sequence shown here is derived from an EMBL/GenBank/DDBJ whole genome shotgun (WGS) entry which is preliminary data.</text>
</comment>
<proteinExistence type="predicted"/>
<dbReference type="PANTHER" id="PTHR48475:SF1">
    <property type="entry name" value="RNASE H TYPE-1 DOMAIN-CONTAINING PROTEIN"/>
    <property type="match status" value="1"/>
</dbReference>
<evidence type="ECO:0000259" key="1">
    <source>
        <dbReference type="Pfam" id="PF17921"/>
    </source>
</evidence>
<dbReference type="OrthoDB" id="989289at2759"/>
<dbReference type="Pfam" id="PF17921">
    <property type="entry name" value="Integrase_H2C2"/>
    <property type="match status" value="1"/>
</dbReference>
<sequence length="194" mass="22097">MADALATMASMFKIGANTEIQPIYVQIKNLPAHVMSVEDEVDENPWYFDILQYIKQQVYPEHATEVDKRTLRRMVAGYFLSGETLYKKGRDGTLMRCVDSAEARKILEEVHGGSYGSHASGHRMARQIMRAGYYWLTLETDCIGHVRKCHKCQEHGDYIHVPPNPLHVITSPWPFSMWGIDFIGMITPKASNGH</sequence>
<reference evidence="2 3" key="1">
    <citation type="submission" date="2013-09" db="EMBL/GenBank/DDBJ databases">
        <title>Corchorus capsularis genome sequencing.</title>
        <authorList>
            <person name="Alam M."/>
            <person name="Haque M.S."/>
            <person name="Islam M.S."/>
            <person name="Emdad E.M."/>
            <person name="Islam M.M."/>
            <person name="Ahmed B."/>
            <person name="Halim A."/>
            <person name="Hossen Q.M.M."/>
            <person name="Hossain M.Z."/>
            <person name="Ahmed R."/>
            <person name="Khan M.M."/>
            <person name="Islam R."/>
            <person name="Rashid M.M."/>
            <person name="Khan S.A."/>
            <person name="Rahman M.S."/>
            <person name="Alam M."/>
        </authorList>
    </citation>
    <scope>NUCLEOTIDE SEQUENCE [LARGE SCALE GENOMIC DNA]</scope>
    <source>
        <strain evidence="3">cv. CVL-1</strain>
        <tissue evidence="2">Whole seedling</tissue>
    </source>
</reference>
<dbReference type="Gramene" id="OMP00096">
    <property type="protein sequence ID" value="OMP00096"/>
    <property type="gene ID" value="CCACVL1_03466"/>
</dbReference>
<dbReference type="EMBL" id="AWWV01006707">
    <property type="protein sequence ID" value="OMP00096.1"/>
    <property type="molecule type" value="Genomic_DNA"/>
</dbReference>
<dbReference type="InterPro" id="IPR041588">
    <property type="entry name" value="Integrase_H2C2"/>
</dbReference>
<dbReference type="AlphaFoldDB" id="A0A1R3JZ66"/>
<evidence type="ECO:0000313" key="2">
    <source>
        <dbReference type="EMBL" id="OMP00096.1"/>
    </source>
</evidence>
<accession>A0A1R3JZ66</accession>
<protein>
    <recommendedName>
        <fullName evidence="1">Integrase zinc-binding domain-containing protein</fullName>
    </recommendedName>
</protein>